<evidence type="ECO:0000313" key="2">
    <source>
        <dbReference type="Proteomes" id="UP000799302"/>
    </source>
</evidence>
<evidence type="ECO:0008006" key="3">
    <source>
        <dbReference type="Google" id="ProtNLM"/>
    </source>
</evidence>
<evidence type="ECO:0000313" key="1">
    <source>
        <dbReference type="EMBL" id="KAF2670721.1"/>
    </source>
</evidence>
<keyword evidence="2" id="KW-1185">Reference proteome</keyword>
<sequence length="315" mass="34195">MIYLSKFVLTSALFSYFSAVLAVDFGVGFHLSLDYGVATVYFPNKTIANIAKITGGASYRQFMRDAYTLKQDRPSSSGALPKQSSSKPLSSTGLACSHLKCAYTQFLDDWVPCWRGKQDSFQSAIPMLKALKTATDSYLETTISTAQVAFPFKTSQKLRDQLSAAAHSFLPGIRVTGSPAGALAIFAYDVVGDVEDDDKVLVSVEYTKAALTGHLLYLADGVVKIKRVLHSLEFGADALHQAASVSAIEETMKASLREMIHMPIKADHGPPIEHISNVIVIGEAAENKRLNEVLKSVIGEQFNHFASATILDHQA</sequence>
<protein>
    <recommendedName>
        <fullName evidence="3">Actin-like ATPase domain-containing protein</fullName>
    </recommendedName>
</protein>
<accession>A0A6A6UGN3</accession>
<dbReference type="OrthoDB" id="3643156at2759"/>
<reference evidence="1" key="1">
    <citation type="journal article" date="2020" name="Stud. Mycol.">
        <title>101 Dothideomycetes genomes: a test case for predicting lifestyles and emergence of pathogens.</title>
        <authorList>
            <person name="Haridas S."/>
            <person name="Albert R."/>
            <person name="Binder M."/>
            <person name="Bloem J."/>
            <person name="Labutti K."/>
            <person name="Salamov A."/>
            <person name="Andreopoulos B."/>
            <person name="Baker S."/>
            <person name="Barry K."/>
            <person name="Bills G."/>
            <person name="Bluhm B."/>
            <person name="Cannon C."/>
            <person name="Castanera R."/>
            <person name="Culley D."/>
            <person name="Daum C."/>
            <person name="Ezra D."/>
            <person name="Gonzalez J."/>
            <person name="Henrissat B."/>
            <person name="Kuo A."/>
            <person name="Liang C."/>
            <person name="Lipzen A."/>
            <person name="Lutzoni F."/>
            <person name="Magnuson J."/>
            <person name="Mondo S."/>
            <person name="Nolan M."/>
            <person name="Ohm R."/>
            <person name="Pangilinan J."/>
            <person name="Park H.-J."/>
            <person name="Ramirez L."/>
            <person name="Alfaro M."/>
            <person name="Sun H."/>
            <person name="Tritt A."/>
            <person name="Yoshinaga Y."/>
            <person name="Zwiers L.-H."/>
            <person name="Turgeon B."/>
            <person name="Goodwin S."/>
            <person name="Spatafora J."/>
            <person name="Crous P."/>
            <person name="Grigoriev I."/>
        </authorList>
    </citation>
    <scope>NUCLEOTIDE SEQUENCE</scope>
    <source>
        <strain evidence="1">CBS 115976</strain>
    </source>
</reference>
<name>A0A6A6UGN3_9PEZI</name>
<proteinExistence type="predicted"/>
<dbReference type="AlphaFoldDB" id="A0A6A6UGN3"/>
<dbReference type="EMBL" id="MU004233">
    <property type="protein sequence ID" value="KAF2670721.1"/>
    <property type="molecule type" value="Genomic_DNA"/>
</dbReference>
<dbReference type="Proteomes" id="UP000799302">
    <property type="component" value="Unassembled WGS sequence"/>
</dbReference>
<organism evidence="1 2">
    <name type="scientific">Microthyrium microscopicum</name>
    <dbReference type="NCBI Taxonomy" id="703497"/>
    <lineage>
        <taxon>Eukaryota</taxon>
        <taxon>Fungi</taxon>
        <taxon>Dikarya</taxon>
        <taxon>Ascomycota</taxon>
        <taxon>Pezizomycotina</taxon>
        <taxon>Dothideomycetes</taxon>
        <taxon>Dothideomycetes incertae sedis</taxon>
        <taxon>Microthyriales</taxon>
        <taxon>Microthyriaceae</taxon>
        <taxon>Microthyrium</taxon>
    </lineage>
</organism>
<gene>
    <name evidence="1" type="ORF">BT63DRAFT_199809</name>
</gene>